<dbReference type="GO" id="GO:0016798">
    <property type="term" value="F:hydrolase activity, acting on glycosyl bonds"/>
    <property type="evidence" value="ECO:0007669"/>
    <property type="project" value="UniProtKB-KW"/>
</dbReference>
<evidence type="ECO:0000256" key="1">
    <source>
        <dbReference type="ARBA" id="ARBA00022723"/>
    </source>
</evidence>
<feature type="binding site" evidence="6">
    <location>
        <position position="159"/>
    </location>
    <ligand>
        <name>Mn(2+)</name>
        <dbReference type="ChEBI" id="CHEBI:29035"/>
    </ligand>
</feature>
<keyword evidence="2 6" id="KW-0378">Hydrolase</keyword>
<dbReference type="Gene3D" id="3.40.1790.10">
    <property type="entry name" value="Indigoidine synthase domain"/>
    <property type="match status" value="1"/>
</dbReference>
<proteinExistence type="inferred from homology"/>
<dbReference type="EMBL" id="JAMZDY010000001">
    <property type="protein sequence ID" value="MCP2371230.1"/>
    <property type="molecule type" value="Genomic_DNA"/>
</dbReference>
<comment type="caution">
    <text evidence="7">The sequence shown here is derived from an EMBL/GenBank/DDBJ whole genome shotgun (WGS) entry which is preliminary data.</text>
</comment>
<dbReference type="AlphaFoldDB" id="A0A9X2KCG9"/>
<feature type="active site" description="Nucleophile" evidence="6">
    <location>
        <position position="180"/>
    </location>
</feature>
<evidence type="ECO:0000256" key="4">
    <source>
        <dbReference type="ARBA" id="ARBA00023239"/>
    </source>
</evidence>
<sequence>MQTHPERDDDGDDDAGIRGIDGIRGIRIGEAVREALRRGAPVLALESTILTHGLPSPRNLEVGLASEQQVRELGVEPATIGVVDGVAVVGLSPDEIERLCTADGVVKASVRDLPIARAKRLDAGTTVAATAWLAHRAGIRVMSTGGLGGVHRGASETFDESADLGTLATTPITLVSAGVKSILDIGATLERLETLNIPVVGYRTDRYPAFYVTDSGFSLDYRIESPAEAADLAHARDELGLPQAVLVANPVEAARQLDPEFHDRVLAEALAAASAQGVVGHDTTPFLLEHVQRATGGASLEVNLEVYRGNVALGAEIARAVAR</sequence>
<dbReference type="GO" id="GO:0005737">
    <property type="term" value="C:cytoplasm"/>
    <property type="evidence" value="ECO:0007669"/>
    <property type="project" value="TreeGrafter"/>
</dbReference>
<feature type="binding site" evidence="6">
    <location>
        <position position="107"/>
    </location>
    <ligand>
        <name>substrate</name>
    </ligand>
</feature>
<evidence type="ECO:0000256" key="2">
    <source>
        <dbReference type="ARBA" id="ARBA00022801"/>
    </source>
</evidence>
<dbReference type="InterPro" id="IPR007342">
    <property type="entry name" value="PsuG"/>
</dbReference>
<comment type="cofactor">
    <cofactor evidence="6">
        <name>Mn(2+)</name>
        <dbReference type="ChEBI" id="CHEBI:29035"/>
    </cofactor>
    <text evidence="6">Binds 1 Mn(2+) ion per subunit.</text>
</comment>
<keyword evidence="4 6" id="KW-0456">Lyase</keyword>
<feature type="binding site" evidence="6">
    <location>
        <position position="127"/>
    </location>
    <ligand>
        <name>substrate</name>
    </ligand>
</feature>
<dbReference type="GO" id="GO:0046113">
    <property type="term" value="P:nucleobase catabolic process"/>
    <property type="evidence" value="ECO:0007669"/>
    <property type="project" value="UniProtKB-UniRule"/>
</dbReference>
<organism evidence="7 8">
    <name type="scientific">Agromyces terreus</name>
    <dbReference type="NCBI Taxonomy" id="424795"/>
    <lineage>
        <taxon>Bacteria</taxon>
        <taxon>Bacillati</taxon>
        <taxon>Actinomycetota</taxon>
        <taxon>Actinomycetes</taxon>
        <taxon>Micrococcales</taxon>
        <taxon>Microbacteriaceae</taxon>
        <taxon>Agromyces</taxon>
    </lineage>
</organism>
<gene>
    <name evidence="6" type="primary">psuG</name>
    <name evidence="7" type="ORF">BJ978_001906</name>
</gene>
<dbReference type="PANTHER" id="PTHR42909">
    <property type="entry name" value="ZGC:136858"/>
    <property type="match status" value="1"/>
</dbReference>
<evidence type="ECO:0000256" key="6">
    <source>
        <dbReference type="HAMAP-Rule" id="MF_01876"/>
    </source>
</evidence>
<comment type="catalytic activity">
    <reaction evidence="6">
        <text>D-ribose 5-phosphate + uracil = psi-UMP + H2O</text>
        <dbReference type="Rhea" id="RHEA:18337"/>
        <dbReference type="ChEBI" id="CHEBI:15377"/>
        <dbReference type="ChEBI" id="CHEBI:17568"/>
        <dbReference type="ChEBI" id="CHEBI:58380"/>
        <dbReference type="ChEBI" id="CHEBI:78346"/>
        <dbReference type="EC" id="4.2.1.70"/>
    </reaction>
</comment>
<dbReference type="PANTHER" id="PTHR42909:SF1">
    <property type="entry name" value="CARBOHYDRATE KINASE PFKB DOMAIN-CONTAINING PROTEIN"/>
    <property type="match status" value="1"/>
</dbReference>
<dbReference type="Pfam" id="PF04227">
    <property type="entry name" value="Indigoidine_A"/>
    <property type="match status" value="1"/>
</dbReference>
<keyword evidence="1 6" id="KW-0479">Metal-binding</keyword>
<accession>A0A9X2KCG9</accession>
<dbReference type="InterPro" id="IPR022830">
    <property type="entry name" value="Indigdn_synthA-like"/>
</dbReference>
<evidence type="ECO:0000256" key="3">
    <source>
        <dbReference type="ARBA" id="ARBA00023211"/>
    </source>
</evidence>
<reference evidence="7" key="1">
    <citation type="submission" date="2022-06" db="EMBL/GenBank/DDBJ databases">
        <title>Sequencing the genomes of 1000 actinobacteria strains.</title>
        <authorList>
            <person name="Klenk H.-P."/>
        </authorList>
    </citation>
    <scope>NUCLEOTIDE SEQUENCE</scope>
    <source>
        <strain evidence="7">DSM 22016</strain>
    </source>
</reference>
<comment type="subunit">
    <text evidence="6">Homotrimer.</text>
</comment>
<dbReference type="Proteomes" id="UP001139722">
    <property type="component" value="Unassembled WGS sequence"/>
</dbReference>
<comment type="function">
    <text evidence="6">Catalyzes the reversible cleavage of pseudouridine 5'-phosphate (PsiMP) to ribose 5-phosphate and uracil. Functions biologically in the cleavage direction, as part of a pseudouridine degradation pathway.</text>
</comment>
<protein>
    <recommendedName>
        <fullName evidence="6">Pseudouridine-5'-phosphate glycosidase</fullName>
        <shortName evidence="6">PsiMP glycosidase</shortName>
        <ecNumber evidence="6">4.2.1.70</ecNumber>
    </recommendedName>
</protein>
<keyword evidence="5 6" id="KW-0326">Glycosidase</keyword>
<dbReference type="EC" id="4.2.1.70" evidence="6"/>
<evidence type="ECO:0000313" key="8">
    <source>
        <dbReference type="Proteomes" id="UP001139722"/>
    </source>
</evidence>
<dbReference type="GO" id="GO:0004730">
    <property type="term" value="F:pseudouridylate synthase activity"/>
    <property type="evidence" value="ECO:0007669"/>
    <property type="project" value="UniProtKB-UniRule"/>
</dbReference>
<dbReference type="OrthoDB" id="9805870at2"/>
<dbReference type="SUPFAM" id="SSF110581">
    <property type="entry name" value="Indigoidine synthase A-like"/>
    <property type="match status" value="1"/>
</dbReference>
<dbReference type="HAMAP" id="MF_01876">
    <property type="entry name" value="PsiMP_glycosidase"/>
    <property type="match status" value="1"/>
</dbReference>
<feature type="active site" description="Proton donor" evidence="6">
    <location>
        <position position="46"/>
    </location>
</feature>
<name>A0A9X2KCG9_9MICO</name>
<evidence type="ECO:0000256" key="5">
    <source>
        <dbReference type="ARBA" id="ARBA00023295"/>
    </source>
</evidence>
<keyword evidence="3 6" id="KW-0464">Manganese</keyword>
<evidence type="ECO:0000313" key="7">
    <source>
        <dbReference type="EMBL" id="MCP2371230.1"/>
    </source>
</evidence>
<feature type="binding site" evidence="6">
    <location>
        <begin position="161"/>
        <end position="163"/>
    </location>
    <ligand>
        <name>substrate</name>
    </ligand>
</feature>
<dbReference type="RefSeq" id="WP_157000256.1">
    <property type="nucleotide sequence ID" value="NZ_BAAANU010000030.1"/>
</dbReference>
<keyword evidence="8" id="KW-1185">Reference proteome</keyword>
<dbReference type="GO" id="GO:0046872">
    <property type="term" value="F:metal ion binding"/>
    <property type="evidence" value="ECO:0007669"/>
    <property type="project" value="UniProtKB-KW"/>
</dbReference>
<comment type="similarity">
    <text evidence="6">Belongs to the pseudouridine-5'-phosphate glycosidase family.</text>
</comment>